<evidence type="ECO:0000313" key="2">
    <source>
        <dbReference type="EMBL" id="OAB76542.1"/>
    </source>
</evidence>
<feature type="domain" description="Beta-lactamase-related" evidence="1">
    <location>
        <begin position="31"/>
        <end position="363"/>
    </location>
</feature>
<dbReference type="InterPro" id="IPR050789">
    <property type="entry name" value="Diverse_Enzym_Activities"/>
</dbReference>
<organism evidence="2 3">
    <name type="scientific">Paenibacillus crassostreae</name>
    <dbReference type="NCBI Taxonomy" id="1763538"/>
    <lineage>
        <taxon>Bacteria</taxon>
        <taxon>Bacillati</taxon>
        <taxon>Bacillota</taxon>
        <taxon>Bacilli</taxon>
        <taxon>Bacillales</taxon>
        <taxon>Paenibacillaceae</taxon>
        <taxon>Paenibacillus</taxon>
    </lineage>
</organism>
<dbReference type="KEGG" id="pcx:LPB68_20915"/>
<dbReference type="GO" id="GO:0016787">
    <property type="term" value="F:hydrolase activity"/>
    <property type="evidence" value="ECO:0007669"/>
    <property type="project" value="UniProtKB-KW"/>
</dbReference>
<dbReference type="EMBL" id="LSFN01000005">
    <property type="protein sequence ID" value="OAB76542.1"/>
    <property type="molecule type" value="Genomic_DNA"/>
</dbReference>
<dbReference type="OrthoDB" id="9770183at2"/>
<accession>A0A167FGQ9</accession>
<dbReference type="SUPFAM" id="SSF56601">
    <property type="entry name" value="beta-lactamase/transpeptidase-like"/>
    <property type="match status" value="1"/>
</dbReference>
<dbReference type="STRING" id="1763538.LPB68_20915"/>
<proteinExistence type="predicted"/>
<dbReference type="InterPro" id="IPR001466">
    <property type="entry name" value="Beta-lactam-related"/>
</dbReference>
<dbReference type="AlphaFoldDB" id="A0A167FGQ9"/>
<dbReference type="Proteomes" id="UP000077134">
    <property type="component" value="Unassembled WGS sequence"/>
</dbReference>
<comment type="caution">
    <text evidence="2">The sequence shown here is derived from an EMBL/GenBank/DDBJ whole genome shotgun (WGS) entry which is preliminary data.</text>
</comment>
<reference evidence="2 3" key="1">
    <citation type="submission" date="2016-02" db="EMBL/GenBank/DDBJ databases">
        <title>Paenibacillus sp. LPB0068, isolated from Crassostrea gigas.</title>
        <authorList>
            <person name="Shin S.-K."/>
            <person name="Yi H."/>
        </authorList>
    </citation>
    <scope>NUCLEOTIDE SEQUENCE [LARGE SCALE GENOMIC DNA]</scope>
    <source>
        <strain evidence="2 3">LPB0068</strain>
    </source>
</reference>
<dbReference type="InterPro" id="IPR012338">
    <property type="entry name" value="Beta-lactam/transpept-like"/>
</dbReference>
<dbReference type="PANTHER" id="PTHR43283">
    <property type="entry name" value="BETA-LACTAMASE-RELATED"/>
    <property type="match status" value="1"/>
</dbReference>
<evidence type="ECO:0000313" key="3">
    <source>
        <dbReference type="Proteomes" id="UP000077134"/>
    </source>
</evidence>
<dbReference type="Pfam" id="PF00144">
    <property type="entry name" value="Beta-lactamase"/>
    <property type="match status" value="1"/>
</dbReference>
<dbReference type="Gene3D" id="3.40.710.10">
    <property type="entry name" value="DD-peptidase/beta-lactamase superfamily"/>
    <property type="match status" value="1"/>
</dbReference>
<protein>
    <submittedName>
        <fullName evidence="2">Serine hydrolase</fullName>
    </submittedName>
</protein>
<name>A0A167FGQ9_9BACL</name>
<keyword evidence="2" id="KW-0378">Hydrolase</keyword>
<dbReference type="RefSeq" id="WP_068655343.1">
    <property type="nucleotide sequence ID" value="NZ_CP017770.1"/>
</dbReference>
<sequence>MQQTLSVHKGKVDVTPDEVGYDPAMLNRLDDHYSRLIGKGTIQAAGYILSRHGQIFAHRTLGKLRPTEDSPDLEPDSIRKTYSITKAFTSVAIHQLMDRGQIFLDQQVSSIIPEFDTDKHRSITIAQLLTHTSGLNGDPGFFQEPFALPWYEWAVREIKKSGHDISWVRAVLSGPLQNMPGKEWIYSTAGFALLGEIIAKVSGIAYEQYIADEILTPLGMSKSGFTVDVTQHEQLCYVNSWELESITPVETIDRERPPKAGNGLYSTLEELCTFGRMMLGGGEWNGTRILSRRAVELQTSNQLNGVLFNGWGERSKDTKYGLGWSLNHDDICSKGTYSHEGFGHSGLYIDPVEDLVFAFFVPGLKGYTNESVVIPRAIVWSGLL</sequence>
<keyword evidence="3" id="KW-1185">Reference proteome</keyword>
<evidence type="ECO:0000259" key="1">
    <source>
        <dbReference type="Pfam" id="PF00144"/>
    </source>
</evidence>
<gene>
    <name evidence="2" type="ORF">PNBC_03825</name>
</gene>